<organism evidence="1">
    <name type="scientific">Cacopsylla melanoneura</name>
    <dbReference type="NCBI Taxonomy" id="428564"/>
    <lineage>
        <taxon>Eukaryota</taxon>
        <taxon>Metazoa</taxon>
        <taxon>Ecdysozoa</taxon>
        <taxon>Arthropoda</taxon>
        <taxon>Hexapoda</taxon>
        <taxon>Insecta</taxon>
        <taxon>Pterygota</taxon>
        <taxon>Neoptera</taxon>
        <taxon>Paraneoptera</taxon>
        <taxon>Hemiptera</taxon>
        <taxon>Sternorrhyncha</taxon>
        <taxon>Psylloidea</taxon>
        <taxon>Psyllidae</taxon>
        <taxon>Psyllinae</taxon>
        <taxon>Cacopsylla</taxon>
    </lineage>
</organism>
<evidence type="ECO:0000313" key="1">
    <source>
        <dbReference type="EMBL" id="CAG6649696.1"/>
    </source>
</evidence>
<dbReference type="EMBL" id="HBUF01159216">
    <property type="protein sequence ID" value="CAG6649696.1"/>
    <property type="molecule type" value="Transcribed_RNA"/>
</dbReference>
<dbReference type="AlphaFoldDB" id="A0A8D8RG94"/>
<sequence length="108" mass="12116">MESIFATHTAKWVGDIKKVIFFVSRISTAYVVKRRLPQGVLPLAGGRSARAAKSEGVHPADTMGGVFWTFLAQYFRLSLYIFGNHTAKRQKIEIRAGLMETKSKIVQM</sequence>
<proteinExistence type="predicted"/>
<protein>
    <submittedName>
        <fullName evidence="1">Uncharacterized protein</fullName>
    </submittedName>
</protein>
<name>A0A8D8RG94_9HEMI</name>
<reference evidence="1" key="1">
    <citation type="submission" date="2021-05" db="EMBL/GenBank/DDBJ databases">
        <authorList>
            <person name="Alioto T."/>
            <person name="Alioto T."/>
            <person name="Gomez Garrido J."/>
        </authorList>
    </citation>
    <scope>NUCLEOTIDE SEQUENCE</scope>
</reference>
<accession>A0A8D8RG94</accession>